<dbReference type="EMBL" id="JASHIF010000007">
    <property type="protein sequence ID" value="MDI9859301.1"/>
    <property type="molecule type" value="Genomic_DNA"/>
</dbReference>
<dbReference type="SUPFAM" id="SSF49899">
    <property type="entry name" value="Concanavalin A-like lectins/glucanases"/>
    <property type="match status" value="1"/>
</dbReference>
<evidence type="ECO:0000256" key="2">
    <source>
        <dbReference type="ARBA" id="ARBA00023157"/>
    </source>
</evidence>
<gene>
    <name evidence="4" type="ORF">QM524_08780</name>
</gene>
<accession>A0ABT6Y7S4</accession>
<keyword evidence="2" id="KW-1015">Disulfide bond</keyword>
<dbReference type="PANTHER" id="PTHR42535:SF2">
    <property type="entry name" value="CHROMOSOME UNDETERMINED SCAFFOLD_146, WHOLE GENOME SHOTGUN SEQUENCE"/>
    <property type="match status" value="1"/>
</dbReference>
<dbReference type="RefSeq" id="WP_283344267.1">
    <property type="nucleotide sequence ID" value="NZ_JASHIF010000007.1"/>
</dbReference>
<sequence length="231" mass="25511">MKFIHYIPLLLCFLGCKNSDLSPKDFISYYSFNGNTNDLKGTNNAISIYRARLTDDKNGNANSAYYFDGNSYIEFPKPAIKNDFTVSLWAMIESVPTEGTIRTAMSIGSSGGDQLINISNNYYGVSGWALTSYNEDGSNLVVTLNTLSSMVAQKWVHLAFTRDGHNFKAYIDGKQMGSLPVEGKSAGYGYGTQRFYVGNRHTGQGFIGTIDEVKIYKRALSVEEIGQLSSN</sequence>
<keyword evidence="1" id="KW-0732">Signal</keyword>
<protein>
    <submittedName>
        <fullName evidence="4">LamG domain-containing protein</fullName>
    </submittedName>
</protein>
<dbReference type="Pfam" id="PF13385">
    <property type="entry name" value="Laminin_G_3"/>
    <property type="match status" value="1"/>
</dbReference>
<dbReference type="PANTHER" id="PTHR42535">
    <property type="entry name" value="OOKINETE PROTEIN, PUTATIVE-RELATED"/>
    <property type="match status" value="1"/>
</dbReference>
<reference evidence="4 5" key="1">
    <citation type="submission" date="2023-05" db="EMBL/GenBank/DDBJ databases">
        <title>Novel species of genus Flectobacillus isolated from stream in China.</title>
        <authorList>
            <person name="Lu H."/>
        </authorList>
    </citation>
    <scope>NUCLEOTIDE SEQUENCE [LARGE SCALE GENOMIC DNA]</scope>
    <source>
        <strain evidence="4 5">KCTC 42575</strain>
    </source>
</reference>
<keyword evidence="5" id="KW-1185">Reference proteome</keyword>
<dbReference type="InterPro" id="IPR013320">
    <property type="entry name" value="ConA-like_dom_sf"/>
</dbReference>
<comment type="caution">
    <text evidence="4">The sequence shown here is derived from an EMBL/GenBank/DDBJ whole genome shotgun (WGS) entry which is preliminary data.</text>
</comment>
<evidence type="ECO:0000259" key="3">
    <source>
        <dbReference type="SMART" id="SM00560"/>
    </source>
</evidence>
<evidence type="ECO:0000256" key="1">
    <source>
        <dbReference type="ARBA" id="ARBA00022729"/>
    </source>
</evidence>
<proteinExistence type="predicted"/>
<dbReference type="Proteomes" id="UP001236507">
    <property type="component" value="Unassembled WGS sequence"/>
</dbReference>
<dbReference type="InterPro" id="IPR006558">
    <property type="entry name" value="LamG-like"/>
</dbReference>
<feature type="domain" description="LamG-like jellyroll fold" evidence="3">
    <location>
        <begin position="82"/>
        <end position="223"/>
    </location>
</feature>
<dbReference type="SMART" id="SM00560">
    <property type="entry name" value="LamGL"/>
    <property type="match status" value="1"/>
</dbReference>
<evidence type="ECO:0000313" key="4">
    <source>
        <dbReference type="EMBL" id="MDI9859301.1"/>
    </source>
</evidence>
<name>A0ABT6Y7S4_9BACT</name>
<evidence type="ECO:0000313" key="5">
    <source>
        <dbReference type="Proteomes" id="UP001236507"/>
    </source>
</evidence>
<organism evidence="4 5">
    <name type="scientific">Flectobacillus roseus</name>
    <dbReference type="NCBI Taxonomy" id="502259"/>
    <lineage>
        <taxon>Bacteria</taxon>
        <taxon>Pseudomonadati</taxon>
        <taxon>Bacteroidota</taxon>
        <taxon>Cytophagia</taxon>
        <taxon>Cytophagales</taxon>
        <taxon>Flectobacillaceae</taxon>
        <taxon>Flectobacillus</taxon>
    </lineage>
</organism>
<dbReference type="Gene3D" id="2.60.120.200">
    <property type="match status" value="1"/>
</dbReference>